<keyword evidence="1" id="KW-0812">Transmembrane</keyword>
<accession>A0A540KVX2</accession>
<dbReference type="Proteomes" id="UP000315295">
    <property type="component" value="Unassembled WGS sequence"/>
</dbReference>
<reference evidence="2 3" key="1">
    <citation type="journal article" date="2019" name="G3 (Bethesda)">
        <title>Sequencing of a Wild Apple (Malus baccata) Genome Unravels the Differences Between Cultivated and Wild Apple Species Regarding Disease Resistance and Cold Tolerance.</title>
        <authorList>
            <person name="Chen X."/>
        </authorList>
    </citation>
    <scope>NUCLEOTIDE SEQUENCE [LARGE SCALE GENOMIC DNA]</scope>
    <source>
        <strain evidence="3">cv. Shandingzi</strain>
        <tissue evidence="2">Leaves</tissue>
    </source>
</reference>
<evidence type="ECO:0000256" key="1">
    <source>
        <dbReference type="SAM" id="Phobius"/>
    </source>
</evidence>
<keyword evidence="3" id="KW-1185">Reference proteome</keyword>
<dbReference type="EMBL" id="VIEB01000922">
    <property type="protein sequence ID" value="TQD78152.1"/>
    <property type="molecule type" value="Genomic_DNA"/>
</dbReference>
<dbReference type="AlphaFoldDB" id="A0A540KVX2"/>
<evidence type="ECO:0000313" key="2">
    <source>
        <dbReference type="EMBL" id="TQD78152.1"/>
    </source>
</evidence>
<protein>
    <submittedName>
        <fullName evidence="2">Uncharacterized protein</fullName>
    </submittedName>
</protein>
<feature type="transmembrane region" description="Helical" evidence="1">
    <location>
        <begin position="65"/>
        <end position="88"/>
    </location>
</feature>
<proteinExistence type="predicted"/>
<gene>
    <name evidence="2" type="ORF">C1H46_036281</name>
</gene>
<name>A0A540KVX2_MALBA</name>
<organism evidence="2 3">
    <name type="scientific">Malus baccata</name>
    <name type="common">Siberian crab apple</name>
    <name type="synonym">Pyrus baccata</name>
    <dbReference type="NCBI Taxonomy" id="106549"/>
    <lineage>
        <taxon>Eukaryota</taxon>
        <taxon>Viridiplantae</taxon>
        <taxon>Streptophyta</taxon>
        <taxon>Embryophyta</taxon>
        <taxon>Tracheophyta</taxon>
        <taxon>Spermatophyta</taxon>
        <taxon>Magnoliopsida</taxon>
        <taxon>eudicotyledons</taxon>
        <taxon>Gunneridae</taxon>
        <taxon>Pentapetalae</taxon>
        <taxon>rosids</taxon>
        <taxon>fabids</taxon>
        <taxon>Rosales</taxon>
        <taxon>Rosaceae</taxon>
        <taxon>Amygdaloideae</taxon>
        <taxon>Maleae</taxon>
        <taxon>Malus</taxon>
    </lineage>
</organism>
<comment type="caution">
    <text evidence="2">The sequence shown here is derived from an EMBL/GenBank/DDBJ whole genome shotgun (WGS) entry which is preliminary data.</text>
</comment>
<dbReference type="STRING" id="106549.A0A540KVX2"/>
<evidence type="ECO:0000313" key="3">
    <source>
        <dbReference type="Proteomes" id="UP000315295"/>
    </source>
</evidence>
<sequence length="185" mass="21249">MRNNDMVRTQQERMYGNALPSQHSDSDRRIIDAPGPSLRLYQVWKGNNKFCFNGRIILGPDSRSLILTVSLIVVPVILFCAFVSQGLIHQFPHYIGNLIVAICPVLAVYMEHKYLKIYFRFKADTIGNFIGLERCWEITICSAHGVDVGQVLIFPLIHEGWVFHLNLRVSTITTYLVWHRDIAPH</sequence>
<feature type="transmembrane region" description="Helical" evidence="1">
    <location>
        <begin position="94"/>
        <end position="110"/>
    </location>
</feature>
<keyword evidence="1" id="KW-0472">Membrane</keyword>
<keyword evidence="1" id="KW-1133">Transmembrane helix</keyword>